<reference evidence="9" key="1">
    <citation type="submission" date="2018-02" db="EMBL/GenBank/DDBJ databases">
        <authorList>
            <person name="Clavel T."/>
            <person name="Strowig T."/>
        </authorList>
    </citation>
    <scope>NUCLEOTIDE SEQUENCE [LARGE SCALE GENOMIC DNA]</scope>
    <source>
        <strain evidence="9">DSM 103720</strain>
    </source>
</reference>
<dbReference type="GeneID" id="82525648"/>
<dbReference type="PROSITE" id="PS51257">
    <property type="entry name" value="PROKAR_LIPOPROTEIN"/>
    <property type="match status" value="1"/>
</dbReference>
<gene>
    <name evidence="8" type="ORF">C5O23_04725</name>
</gene>
<comment type="caution">
    <text evidence="8">The sequence shown here is derived from an EMBL/GenBank/DDBJ whole genome shotgun (WGS) entry which is preliminary data.</text>
</comment>
<comment type="similarity">
    <text evidence="2">Belongs to the SusD family.</text>
</comment>
<dbReference type="AlphaFoldDB" id="A0A2V1IRT7"/>
<evidence type="ECO:0000259" key="7">
    <source>
        <dbReference type="Pfam" id="PF07980"/>
    </source>
</evidence>
<evidence type="ECO:0000256" key="3">
    <source>
        <dbReference type="ARBA" id="ARBA00022729"/>
    </source>
</evidence>
<dbReference type="Gene3D" id="1.25.40.390">
    <property type="match status" value="1"/>
</dbReference>
<dbReference type="EMBL" id="PUEC01000008">
    <property type="protein sequence ID" value="PWB02948.1"/>
    <property type="molecule type" value="Genomic_DNA"/>
</dbReference>
<keyword evidence="3" id="KW-0732">Signal</keyword>
<proteinExistence type="inferred from homology"/>
<sequence>MKFNFKHIALALLGGATLFSCDLDEKFYSSVTPDTFITCPENTYAILCRPFTHWKWYLGAERWYLQELTTDEMTCPTRGNDFYNNGEYIRLQEHTWTGDDRHVKNVWDGTMSAIARTLEAKEDLSGVNYNAIGLSDEIKKDHINQLNAILGWYYMRGLDYFGGLPIFRSNNDAPCARSTDKETFEFCEDLFKNAIPSILPKSSLGEAQDGYIKKAAAAMMLAELYFNAEAYGGGDRYADCAAICEDLIRGEYGPYAIDNTWYGPHCFDNDKSTEAVWYVPSQNSKMEFNWYYRYFYNHQADKYFNCPFPASRYNGFILSPSREKEGGPVMDYKLGKSYEKYNDADLRKKPYVYHGNKEYEGMFCVGLQKNPYTGEVAIGQKDMAGKPVVLVDYVNITGNSSTMMDGSEVSGVRLVKMPIPNIDDKDLLWNPDYPCMRFTEVYYMLAECKWRAGDKKGAAQLINEVRKRNFANGNDPDPVTEANLDVYRMADEWQIEFLGEGRRRTDLIRLGLYTTESWWAHKPTDDTKKRFPLPSEAMAGNPLLKQNPGY</sequence>
<dbReference type="Pfam" id="PF07980">
    <property type="entry name" value="SusD_RagB"/>
    <property type="match status" value="1"/>
</dbReference>
<dbReference type="InterPro" id="IPR011990">
    <property type="entry name" value="TPR-like_helical_dom_sf"/>
</dbReference>
<dbReference type="SUPFAM" id="SSF48452">
    <property type="entry name" value="TPR-like"/>
    <property type="match status" value="1"/>
</dbReference>
<keyword evidence="4" id="KW-0472">Membrane</keyword>
<dbReference type="Proteomes" id="UP000244905">
    <property type="component" value="Unassembled WGS sequence"/>
</dbReference>
<evidence type="ECO:0000313" key="8">
    <source>
        <dbReference type="EMBL" id="PWB02948.1"/>
    </source>
</evidence>
<evidence type="ECO:0000256" key="4">
    <source>
        <dbReference type="ARBA" id="ARBA00023136"/>
    </source>
</evidence>
<name>A0A2V1IRT7_9BACT</name>
<comment type="subcellular location">
    <subcellularLocation>
        <location evidence="1">Cell outer membrane</location>
    </subcellularLocation>
</comment>
<dbReference type="InterPro" id="IPR012944">
    <property type="entry name" value="SusD_RagB_dom"/>
</dbReference>
<dbReference type="RefSeq" id="WP_107031798.1">
    <property type="nucleotide sequence ID" value="NZ_CARSQY010000047.1"/>
</dbReference>
<accession>A0A2V1IRT7</accession>
<evidence type="ECO:0000256" key="6">
    <source>
        <dbReference type="SAM" id="MobiDB-lite"/>
    </source>
</evidence>
<evidence type="ECO:0000256" key="2">
    <source>
        <dbReference type="ARBA" id="ARBA00006275"/>
    </source>
</evidence>
<evidence type="ECO:0000256" key="1">
    <source>
        <dbReference type="ARBA" id="ARBA00004442"/>
    </source>
</evidence>
<feature type="domain" description="RagB/SusD" evidence="7">
    <location>
        <begin position="330"/>
        <end position="550"/>
    </location>
</feature>
<evidence type="ECO:0000313" key="9">
    <source>
        <dbReference type="Proteomes" id="UP000244905"/>
    </source>
</evidence>
<organism evidence="8 9">
    <name type="scientific">Duncaniella muris</name>
    <dbReference type="NCBI Taxonomy" id="2094150"/>
    <lineage>
        <taxon>Bacteria</taxon>
        <taxon>Pseudomonadati</taxon>
        <taxon>Bacteroidota</taxon>
        <taxon>Bacteroidia</taxon>
        <taxon>Bacteroidales</taxon>
        <taxon>Muribaculaceae</taxon>
        <taxon>Duncaniella</taxon>
    </lineage>
</organism>
<dbReference type="GO" id="GO:0009279">
    <property type="term" value="C:cell outer membrane"/>
    <property type="evidence" value="ECO:0007669"/>
    <property type="project" value="UniProtKB-SubCell"/>
</dbReference>
<keyword evidence="5" id="KW-0998">Cell outer membrane</keyword>
<evidence type="ECO:0000256" key="5">
    <source>
        <dbReference type="ARBA" id="ARBA00023237"/>
    </source>
</evidence>
<protein>
    <submittedName>
        <fullName evidence="8">RagB/SusD family nutrient uptake outer membrane protein</fullName>
    </submittedName>
</protein>
<keyword evidence="9" id="KW-1185">Reference proteome</keyword>
<feature type="region of interest" description="Disordered" evidence="6">
    <location>
        <begin position="530"/>
        <end position="550"/>
    </location>
</feature>